<comment type="catalytic activity">
    <reaction evidence="4 5">
        <text>[protein]-L-glutamate 5-O-methyl ester + H2O = L-glutamyl-[protein] + methanol + H(+)</text>
        <dbReference type="Rhea" id="RHEA:23236"/>
        <dbReference type="Rhea" id="RHEA-COMP:10208"/>
        <dbReference type="Rhea" id="RHEA-COMP:10311"/>
        <dbReference type="ChEBI" id="CHEBI:15377"/>
        <dbReference type="ChEBI" id="CHEBI:15378"/>
        <dbReference type="ChEBI" id="CHEBI:17790"/>
        <dbReference type="ChEBI" id="CHEBI:29973"/>
        <dbReference type="ChEBI" id="CHEBI:82795"/>
        <dbReference type="EC" id="3.1.1.61"/>
    </reaction>
</comment>
<feature type="active site" evidence="5 6">
    <location>
        <position position="280"/>
    </location>
</feature>
<dbReference type="EC" id="3.5.1.44" evidence="5"/>
<keyword evidence="2 5" id="KW-0145">Chemotaxis</keyword>
<dbReference type="GO" id="GO:0050568">
    <property type="term" value="F:protein-glutamine glutaminase activity"/>
    <property type="evidence" value="ECO:0007669"/>
    <property type="project" value="UniProtKB-UniRule"/>
</dbReference>
<feature type="active site" evidence="5 6">
    <location>
        <position position="187"/>
    </location>
</feature>
<dbReference type="PIRSF" id="PIRSF000876">
    <property type="entry name" value="RR_chemtxs_CheB"/>
    <property type="match status" value="1"/>
</dbReference>
<evidence type="ECO:0000256" key="5">
    <source>
        <dbReference type="HAMAP-Rule" id="MF_00099"/>
    </source>
</evidence>
<comment type="PTM">
    <text evidence="5">Phosphorylated by CheA. Phosphorylation of the N-terminal regulatory domain activates the methylesterase activity.</text>
</comment>
<feature type="domain" description="CheB-type methylesterase" evidence="9">
    <location>
        <begin position="148"/>
        <end position="338"/>
    </location>
</feature>
<dbReference type="SUPFAM" id="SSF52738">
    <property type="entry name" value="Methylesterase CheB, C-terminal domain"/>
    <property type="match status" value="1"/>
</dbReference>
<dbReference type="InterPro" id="IPR000673">
    <property type="entry name" value="Sig_transdc_resp-reg_Me-estase"/>
</dbReference>
<dbReference type="Gene3D" id="3.40.50.2300">
    <property type="match status" value="1"/>
</dbReference>
<dbReference type="AlphaFoldDB" id="A0A5B9EB99"/>
<dbReference type="CDD" id="cd16432">
    <property type="entry name" value="CheB_Rec"/>
    <property type="match status" value="1"/>
</dbReference>
<dbReference type="GO" id="GO:0005737">
    <property type="term" value="C:cytoplasm"/>
    <property type="evidence" value="ECO:0007669"/>
    <property type="project" value="UniProtKB-SubCell"/>
</dbReference>
<dbReference type="PROSITE" id="PS50110">
    <property type="entry name" value="RESPONSE_REGULATORY"/>
    <property type="match status" value="1"/>
</dbReference>
<dbReference type="EC" id="3.1.1.61" evidence="5"/>
<sequence>MRIGIVNDMPLAVEALRRTLLNSPEHSVIWIAENGADAVALCAQETPDLILMDLLMPVMNGVEATRRIMASTPCMILLVTASVQENSSMVFEALGHGALDALDMPALFADASDIGTAALLTKLESMEGLLDKRHKAAGTAVPIRSVLPARQPSLIAIGSSAGGPAALASILSQLPKDFPGAIVIIQHIDEKFIPQMAKWLGQQSELPVRLAAEGDPPKAGVVLIAGRSDHLTFKTANSMGYSHQPSDYVYRPSVDVFFKSICKLWAGKAIGILLTGMGRDGALGLQAMRQKGHYTITQDQKSSAVYGMPKAAASLGAAVDILPLDKISHRLINIFAEQKEVRF</sequence>
<dbReference type="GO" id="GO:0000156">
    <property type="term" value="F:phosphorelay response regulator activity"/>
    <property type="evidence" value="ECO:0007669"/>
    <property type="project" value="InterPro"/>
</dbReference>
<evidence type="ECO:0000256" key="3">
    <source>
        <dbReference type="ARBA" id="ARBA00022801"/>
    </source>
</evidence>
<comment type="domain">
    <text evidence="5">Contains a C-terminal catalytic domain, and an N-terminal region which modulates catalytic activity.</text>
</comment>
<dbReference type="GO" id="GO:0006935">
    <property type="term" value="P:chemotaxis"/>
    <property type="evidence" value="ECO:0007669"/>
    <property type="project" value="UniProtKB-UniRule"/>
</dbReference>
<dbReference type="PROSITE" id="PS50122">
    <property type="entry name" value="CHEB"/>
    <property type="match status" value="1"/>
</dbReference>
<protein>
    <recommendedName>
        <fullName evidence="5">Protein-glutamate methylesterase/protein-glutamine glutaminase</fullName>
        <ecNumber evidence="5">3.1.1.61</ecNumber>
        <ecNumber evidence="5">3.5.1.44</ecNumber>
    </recommendedName>
</protein>
<feature type="active site" evidence="5 6">
    <location>
        <position position="160"/>
    </location>
</feature>
<dbReference type="NCBIfam" id="NF009206">
    <property type="entry name" value="PRK12555.1"/>
    <property type="match status" value="1"/>
</dbReference>
<dbReference type="InterPro" id="IPR011006">
    <property type="entry name" value="CheY-like_superfamily"/>
</dbReference>
<evidence type="ECO:0000313" key="10">
    <source>
        <dbReference type="EMBL" id="QEE28445.1"/>
    </source>
</evidence>
<dbReference type="Pfam" id="PF00072">
    <property type="entry name" value="Response_reg"/>
    <property type="match status" value="1"/>
</dbReference>
<evidence type="ECO:0000313" key="11">
    <source>
        <dbReference type="Proteomes" id="UP000321820"/>
    </source>
</evidence>
<evidence type="ECO:0000256" key="7">
    <source>
        <dbReference type="PROSITE-ProRule" id="PRU00169"/>
    </source>
</evidence>
<comment type="subcellular location">
    <subcellularLocation>
        <location evidence="5">Cytoplasm</location>
    </subcellularLocation>
</comment>
<proteinExistence type="inferred from homology"/>
<dbReference type="Gene3D" id="3.40.50.180">
    <property type="entry name" value="Methylesterase CheB, C-terminal domain"/>
    <property type="match status" value="1"/>
</dbReference>
<dbReference type="InterPro" id="IPR008248">
    <property type="entry name" value="CheB-like"/>
</dbReference>
<evidence type="ECO:0000256" key="2">
    <source>
        <dbReference type="ARBA" id="ARBA00022500"/>
    </source>
</evidence>
<gene>
    <name evidence="5" type="primary">cheB</name>
    <name evidence="10" type="ORF">FTW19_10795</name>
</gene>
<evidence type="ECO:0000256" key="1">
    <source>
        <dbReference type="ARBA" id="ARBA00022490"/>
    </source>
</evidence>
<dbReference type="InterPro" id="IPR035909">
    <property type="entry name" value="CheB_C"/>
</dbReference>
<dbReference type="EMBL" id="CP042806">
    <property type="protein sequence ID" value="QEE28445.1"/>
    <property type="molecule type" value="Genomic_DNA"/>
</dbReference>
<comment type="similarity">
    <text evidence="5">Belongs to the CheB family.</text>
</comment>
<accession>A0A5B9EB99</accession>
<reference evidence="10 11" key="1">
    <citation type="submission" date="2019-08" db="EMBL/GenBank/DDBJ databases">
        <title>Complete genome sequence of Terriglobus albidus strain ORNL.</title>
        <authorList>
            <person name="Podar M."/>
        </authorList>
    </citation>
    <scope>NUCLEOTIDE SEQUENCE [LARGE SCALE GENOMIC DNA]</scope>
    <source>
        <strain evidence="10 11">ORNL</strain>
    </source>
</reference>
<dbReference type="CDD" id="cd17541">
    <property type="entry name" value="REC_CheB-like"/>
    <property type="match status" value="1"/>
</dbReference>
<dbReference type="Proteomes" id="UP000321820">
    <property type="component" value="Chromosome"/>
</dbReference>
<feature type="modified residue" description="4-aspartylphosphate" evidence="5 7">
    <location>
        <position position="53"/>
    </location>
</feature>
<dbReference type="GO" id="GO:0008984">
    <property type="term" value="F:protein-glutamate methylesterase activity"/>
    <property type="evidence" value="ECO:0007669"/>
    <property type="project" value="UniProtKB-UniRule"/>
</dbReference>
<dbReference type="KEGG" id="talb:FTW19_10795"/>
<comment type="catalytic activity">
    <reaction evidence="5">
        <text>L-glutaminyl-[protein] + H2O = L-glutamyl-[protein] + NH4(+)</text>
        <dbReference type="Rhea" id="RHEA:16441"/>
        <dbReference type="Rhea" id="RHEA-COMP:10207"/>
        <dbReference type="Rhea" id="RHEA-COMP:10208"/>
        <dbReference type="ChEBI" id="CHEBI:15377"/>
        <dbReference type="ChEBI" id="CHEBI:28938"/>
        <dbReference type="ChEBI" id="CHEBI:29973"/>
        <dbReference type="ChEBI" id="CHEBI:30011"/>
        <dbReference type="EC" id="3.5.1.44"/>
    </reaction>
</comment>
<keyword evidence="3 5" id="KW-0378">Hydrolase</keyword>
<dbReference type="Pfam" id="PF01339">
    <property type="entry name" value="CheB_methylest"/>
    <property type="match status" value="1"/>
</dbReference>
<dbReference type="InterPro" id="IPR001789">
    <property type="entry name" value="Sig_transdc_resp-reg_receiver"/>
</dbReference>
<evidence type="ECO:0000256" key="4">
    <source>
        <dbReference type="ARBA" id="ARBA00048267"/>
    </source>
</evidence>
<dbReference type="OrthoDB" id="9793421at2"/>
<keyword evidence="11" id="KW-1185">Reference proteome</keyword>
<dbReference type="SUPFAM" id="SSF52172">
    <property type="entry name" value="CheY-like"/>
    <property type="match status" value="1"/>
</dbReference>
<comment type="function">
    <text evidence="5">Involved in chemotaxis. Part of a chemotaxis signal transduction system that modulates chemotaxis in response to various stimuli. Catalyzes the demethylation of specific methylglutamate residues introduced into the chemoreceptors (methyl-accepting chemotaxis proteins or MCP) by CheR. Also mediates the irreversible deamidation of specific glutamine residues to glutamic acid.</text>
</comment>
<evidence type="ECO:0000259" key="8">
    <source>
        <dbReference type="PROSITE" id="PS50110"/>
    </source>
</evidence>
<dbReference type="HAMAP" id="MF_00099">
    <property type="entry name" value="CheB_chemtxs"/>
    <property type="match status" value="1"/>
</dbReference>
<keyword evidence="5 7" id="KW-0597">Phosphoprotein</keyword>
<dbReference type="SMART" id="SM00448">
    <property type="entry name" value="REC"/>
    <property type="match status" value="1"/>
</dbReference>
<dbReference type="PANTHER" id="PTHR42872:SF6">
    <property type="entry name" value="PROTEIN-GLUTAMATE METHYLESTERASE_PROTEIN-GLUTAMINE GLUTAMINASE"/>
    <property type="match status" value="1"/>
</dbReference>
<evidence type="ECO:0000259" key="9">
    <source>
        <dbReference type="PROSITE" id="PS50122"/>
    </source>
</evidence>
<name>A0A5B9EB99_9BACT</name>
<evidence type="ECO:0000256" key="6">
    <source>
        <dbReference type="PROSITE-ProRule" id="PRU00050"/>
    </source>
</evidence>
<feature type="domain" description="Response regulatory" evidence="8">
    <location>
        <begin position="2"/>
        <end position="119"/>
    </location>
</feature>
<dbReference type="PANTHER" id="PTHR42872">
    <property type="entry name" value="PROTEIN-GLUTAMATE METHYLESTERASE/PROTEIN-GLUTAMINE GLUTAMINASE"/>
    <property type="match status" value="1"/>
</dbReference>
<organism evidence="10 11">
    <name type="scientific">Terriglobus albidus</name>
    <dbReference type="NCBI Taxonomy" id="1592106"/>
    <lineage>
        <taxon>Bacteria</taxon>
        <taxon>Pseudomonadati</taxon>
        <taxon>Acidobacteriota</taxon>
        <taxon>Terriglobia</taxon>
        <taxon>Terriglobales</taxon>
        <taxon>Acidobacteriaceae</taxon>
        <taxon>Terriglobus</taxon>
    </lineage>
</organism>
<keyword evidence="1 5" id="KW-0963">Cytoplasm</keyword>